<dbReference type="Proteomes" id="UP000474718">
    <property type="component" value="Unassembled WGS sequence"/>
</dbReference>
<dbReference type="RefSeq" id="WP_044991683.1">
    <property type="nucleotide sequence ID" value="NZ_FQVY01000002.1"/>
</dbReference>
<comment type="caution">
    <text evidence="2">The sequence shown here is derived from an EMBL/GenBank/DDBJ whole genome shotgun (WGS) entry which is preliminary data.</text>
</comment>
<name>A0AAQ1MD73_9FIRM</name>
<protein>
    <submittedName>
        <fullName evidence="2">Uncharacterized protein</fullName>
    </submittedName>
</protein>
<dbReference type="AlphaFoldDB" id="A0AAQ1MD73"/>
<dbReference type="EMBL" id="WWVX01000002">
    <property type="protein sequence ID" value="MZL68892.1"/>
    <property type="molecule type" value="Genomic_DNA"/>
</dbReference>
<evidence type="ECO:0000313" key="2">
    <source>
        <dbReference type="EMBL" id="SHG09344.1"/>
    </source>
</evidence>
<keyword evidence="4" id="KW-1185">Reference proteome</keyword>
<reference evidence="2" key="2">
    <citation type="submission" date="2016-11" db="EMBL/GenBank/DDBJ databases">
        <authorList>
            <person name="Varghese N."/>
            <person name="Submissions S."/>
        </authorList>
    </citation>
    <scope>NUCLEOTIDE SEQUENCE</scope>
    <source>
        <strain evidence="2">DSM 4029</strain>
    </source>
</reference>
<evidence type="ECO:0000313" key="3">
    <source>
        <dbReference type="Proteomes" id="UP000184089"/>
    </source>
</evidence>
<reference evidence="1 4" key="3">
    <citation type="journal article" date="2019" name="Nat. Med.">
        <title>A library of human gut bacterial isolates paired with longitudinal multiomics data enables mechanistic microbiome research.</title>
        <authorList>
            <person name="Poyet M."/>
            <person name="Groussin M."/>
            <person name="Gibbons S.M."/>
            <person name="Avila-Pacheco J."/>
            <person name="Jiang X."/>
            <person name="Kearney S.M."/>
            <person name="Perrotta A.R."/>
            <person name="Berdy B."/>
            <person name="Zhao S."/>
            <person name="Lieberman T.D."/>
            <person name="Swanson P.K."/>
            <person name="Smith M."/>
            <person name="Roesemann S."/>
            <person name="Alexander J.E."/>
            <person name="Rich S.A."/>
            <person name="Livny J."/>
            <person name="Vlamakis H."/>
            <person name="Clish C."/>
            <person name="Bullock K."/>
            <person name="Deik A."/>
            <person name="Scott J."/>
            <person name="Pierce K.A."/>
            <person name="Xavier R.J."/>
            <person name="Alm E.J."/>
        </authorList>
    </citation>
    <scope>NUCLEOTIDE SEQUENCE [LARGE SCALE GENOMIC DNA]</scope>
    <source>
        <strain evidence="1 4">BIOML-A2</strain>
    </source>
</reference>
<accession>A0AAQ1MD73</accession>
<organism evidence="2 3">
    <name type="scientific">Bittarella massiliensis</name>
    <name type="common">ex Durand et al. 2017</name>
    <dbReference type="NCBI Taxonomy" id="1720313"/>
    <lineage>
        <taxon>Bacteria</taxon>
        <taxon>Bacillati</taxon>
        <taxon>Bacillota</taxon>
        <taxon>Clostridia</taxon>
        <taxon>Eubacteriales</taxon>
        <taxon>Oscillospiraceae</taxon>
        <taxon>Bittarella (ex Durand et al. 2017)</taxon>
    </lineage>
</organism>
<sequence>MNFIDSNYFLSDFLRDKLLKKENQKVLGFISFISQVDSIGDYQSFEIAMKEMEKLYTDKRFIFSVKRAFGESLLYGHLHAIAEYAKLSDEEIRYFPIMEHGVDFWEMVKKPSYPRVFQGKYLRSKWRELNKGVPAFYIGPYIYYAKSTYSKEKICALKRENGKTLLIVPAHTHEMAEQSYDMKKFVNTIMQKYSDHYDTIMVLAYWADLKYDLYSLFQKAGAKLVSAGFRGDPNFISRLKTLLLLADTIVGNDLGTFIGYGFFLGKDVYLIENDVKLNLYDTKLGTDDIVYQNNLQLFLNAFGSEISKGRQAFLCNQFWGNEEIKSPCEVRDIFQVNQCVLKKAKGQINAIPKAVNACIHSDELTHSQRELLLASI</sequence>
<gene>
    <name evidence="1" type="ORF">GT747_03770</name>
    <name evidence="2" type="ORF">SAMN05444424_1442</name>
</gene>
<evidence type="ECO:0000313" key="1">
    <source>
        <dbReference type="EMBL" id="MZL68892.1"/>
    </source>
</evidence>
<dbReference type="Proteomes" id="UP000184089">
    <property type="component" value="Unassembled WGS sequence"/>
</dbReference>
<reference evidence="3" key="1">
    <citation type="submission" date="2016-11" db="EMBL/GenBank/DDBJ databases">
        <authorList>
            <person name="Jaros S."/>
            <person name="Januszkiewicz K."/>
            <person name="Wedrychowicz H."/>
        </authorList>
    </citation>
    <scope>NUCLEOTIDE SEQUENCE [LARGE SCALE GENOMIC DNA]</scope>
    <source>
        <strain evidence="3">DSM 4029</strain>
    </source>
</reference>
<evidence type="ECO:0000313" key="4">
    <source>
        <dbReference type="Proteomes" id="UP000474718"/>
    </source>
</evidence>
<proteinExistence type="predicted"/>
<dbReference type="EMBL" id="FQVY01000002">
    <property type="protein sequence ID" value="SHG09344.1"/>
    <property type="molecule type" value="Genomic_DNA"/>
</dbReference>